<reference evidence="1 2" key="1">
    <citation type="submission" date="2021-06" db="EMBL/GenBank/DDBJ databases">
        <title>Caerostris darwini draft genome.</title>
        <authorList>
            <person name="Kono N."/>
            <person name="Arakawa K."/>
        </authorList>
    </citation>
    <scope>NUCLEOTIDE SEQUENCE [LARGE SCALE GENOMIC DNA]</scope>
</reference>
<dbReference type="AlphaFoldDB" id="A0AAV4UKF7"/>
<accession>A0AAV4UKF7</accession>
<gene>
    <name evidence="1" type="ORF">CDAR_294561</name>
</gene>
<keyword evidence="2" id="KW-1185">Reference proteome</keyword>
<proteinExistence type="predicted"/>
<organism evidence="1 2">
    <name type="scientific">Caerostris darwini</name>
    <dbReference type="NCBI Taxonomy" id="1538125"/>
    <lineage>
        <taxon>Eukaryota</taxon>
        <taxon>Metazoa</taxon>
        <taxon>Ecdysozoa</taxon>
        <taxon>Arthropoda</taxon>
        <taxon>Chelicerata</taxon>
        <taxon>Arachnida</taxon>
        <taxon>Araneae</taxon>
        <taxon>Araneomorphae</taxon>
        <taxon>Entelegynae</taxon>
        <taxon>Araneoidea</taxon>
        <taxon>Araneidae</taxon>
        <taxon>Caerostris</taxon>
    </lineage>
</organism>
<evidence type="ECO:0000313" key="1">
    <source>
        <dbReference type="EMBL" id="GIY58273.1"/>
    </source>
</evidence>
<comment type="caution">
    <text evidence="1">The sequence shown here is derived from an EMBL/GenBank/DDBJ whole genome shotgun (WGS) entry which is preliminary data.</text>
</comment>
<protein>
    <submittedName>
        <fullName evidence="1">Uncharacterized protein</fullName>
    </submittedName>
</protein>
<dbReference type="EMBL" id="BPLQ01011490">
    <property type="protein sequence ID" value="GIY58273.1"/>
    <property type="molecule type" value="Genomic_DNA"/>
</dbReference>
<name>A0AAV4UKF7_9ARAC</name>
<evidence type="ECO:0000313" key="2">
    <source>
        <dbReference type="Proteomes" id="UP001054837"/>
    </source>
</evidence>
<sequence>MFRSKVTRNCNEKQITWPDDAKHAARNVFAVAYGHLHGDTKQCRLRRKRKQKDSGLGHSCNVEQRGELFADSPQEQFRLGRHLSKQWVDPS</sequence>
<dbReference type="Proteomes" id="UP001054837">
    <property type="component" value="Unassembled WGS sequence"/>
</dbReference>